<dbReference type="RefSeq" id="WP_015160198.1">
    <property type="nucleotide sequence ID" value="NC_019697.1"/>
</dbReference>
<dbReference type="CDD" id="cd02440">
    <property type="entry name" value="AdoMet_MTases"/>
    <property type="match status" value="1"/>
</dbReference>
<feature type="domain" description="Methyltransferase" evidence="1">
    <location>
        <begin position="59"/>
        <end position="154"/>
    </location>
</feature>
<dbReference type="GO" id="GO:0032259">
    <property type="term" value="P:methylation"/>
    <property type="evidence" value="ECO:0007669"/>
    <property type="project" value="UniProtKB-KW"/>
</dbReference>
<dbReference type="Proteomes" id="UP000010366">
    <property type="component" value="Chromosome"/>
</dbReference>
<proteinExistence type="predicted"/>
<dbReference type="SUPFAM" id="SSF53335">
    <property type="entry name" value="S-adenosyl-L-methionine-dependent methyltransferases"/>
    <property type="match status" value="1"/>
</dbReference>
<keyword evidence="3" id="KW-1185">Reference proteome</keyword>
<dbReference type="HOGENOM" id="CLU_041608_0_0_3"/>
<dbReference type="PATRIC" id="fig|1173020.3.peg.3451"/>
<dbReference type="OrthoDB" id="649979at2"/>
<dbReference type="EMBL" id="CP003600">
    <property type="protein sequence ID" value="AFY94055.1"/>
    <property type="molecule type" value="Genomic_DNA"/>
</dbReference>
<dbReference type="InterPro" id="IPR029063">
    <property type="entry name" value="SAM-dependent_MTases_sf"/>
</dbReference>
<dbReference type="PANTHER" id="PTHR43464:SF91">
    <property type="entry name" value="SLL0487 PROTEIN"/>
    <property type="match status" value="1"/>
</dbReference>
<reference evidence="2 3" key="1">
    <citation type="submission" date="2012-05" db="EMBL/GenBank/DDBJ databases">
        <title>Finished chromosome of genome of Chamaesiphon sp. PCC 6605.</title>
        <authorList>
            <consortium name="US DOE Joint Genome Institute"/>
            <person name="Gugger M."/>
            <person name="Coursin T."/>
            <person name="Rippka R."/>
            <person name="Tandeau De Marsac N."/>
            <person name="Huntemann M."/>
            <person name="Wei C.-L."/>
            <person name="Han J."/>
            <person name="Detter J.C."/>
            <person name="Han C."/>
            <person name="Tapia R."/>
            <person name="Chen A."/>
            <person name="Kyrpides N."/>
            <person name="Mavromatis K."/>
            <person name="Markowitz V."/>
            <person name="Szeto E."/>
            <person name="Ivanova N."/>
            <person name="Pagani I."/>
            <person name="Pati A."/>
            <person name="Goodwin L."/>
            <person name="Nordberg H.P."/>
            <person name="Cantor M.N."/>
            <person name="Hua S.X."/>
            <person name="Woyke T."/>
            <person name="Kerfeld C.A."/>
        </authorList>
    </citation>
    <scope>NUCLEOTIDE SEQUENCE [LARGE SCALE GENOMIC DNA]</scope>
    <source>
        <strain evidence="3">ATCC 27169 / PCC 6605</strain>
    </source>
</reference>
<gene>
    <name evidence="2" type="ORF">Cha6605_3023</name>
</gene>
<dbReference type="PANTHER" id="PTHR43464">
    <property type="entry name" value="METHYLTRANSFERASE"/>
    <property type="match status" value="1"/>
</dbReference>
<dbReference type="STRING" id="1173020.Cha6605_3023"/>
<organism evidence="2 3">
    <name type="scientific">Chamaesiphon minutus (strain ATCC 27169 / PCC 6605)</name>
    <dbReference type="NCBI Taxonomy" id="1173020"/>
    <lineage>
        <taxon>Bacteria</taxon>
        <taxon>Bacillati</taxon>
        <taxon>Cyanobacteriota</taxon>
        <taxon>Cyanophyceae</taxon>
        <taxon>Gomontiellales</taxon>
        <taxon>Chamaesiphonaceae</taxon>
        <taxon>Chamaesiphon</taxon>
    </lineage>
</organism>
<evidence type="ECO:0000259" key="1">
    <source>
        <dbReference type="Pfam" id="PF13649"/>
    </source>
</evidence>
<keyword evidence="2" id="KW-0489">Methyltransferase</keyword>
<accession>K9UGW2</accession>
<dbReference type="InterPro" id="IPR041698">
    <property type="entry name" value="Methyltransf_25"/>
</dbReference>
<protein>
    <submittedName>
        <fullName evidence="2">Methyltransferase family protein</fullName>
    </submittedName>
</protein>
<dbReference type="eggNOG" id="COG2227">
    <property type="taxonomic scope" value="Bacteria"/>
</dbReference>
<dbReference type="Pfam" id="PF13649">
    <property type="entry name" value="Methyltransf_25"/>
    <property type="match status" value="1"/>
</dbReference>
<dbReference type="GO" id="GO:0008168">
    <property type="term" value="F:methyltransferase activity"/>
    <property type="evidence" value="ECO:0007669"/>
    <property type="project" value="UniProtKB-KW"/>
</dbReference>
<evidence type="ECO:0000313" key="2">
    <source>
        <dbReference type="EMBL" id="AFY94055.1"/>
    </source>
</evidence>
<evidence type="ECO:0000313" key="3">
    <source>
        <dbReference type="Proteomes" id="UP000010366"/>
    </source>
</evidence>
<dbReference type="KEGG" id="cmp:Cha6605_3023"/>
<name>K9UGW2_CHAP6</name>
<keyword evidence="2" id="KW-0808">Transferase</keyword>
<sequence length="399" mass="45379">MEASPAQISQAVQNLYDTYPFPPEPLLDEPPPGFNWRWQWDAAYNFCTGQMPQRRNVRILDAGCGTGVSTDSLVHLNPEARVTAIDLSPGALKVAQERCARSGATRVEFHHLSLFDVAQIPGEFDLINSVGVIHHTPHPIRAIQALASKLAPGGLMHIFVYGELGRWEIELMQKAIGMLQGDKRGDYQDGVKIGRAVFGSLPENNRILKREKERWAIENHKDECFADMYVHPQEIDYNIETLFELIDASGLDFVDFSNPEFWSLERLLAKAPEALERAQKLDIRAQYRLIELLDPDVAHYEFFLSKPPLPNSIDWSHDETFLAAIPHRHPCIEGWESKNVFNCDWKLFNLTDAEFAFMQACDRNHQQLTVGELLESSELSLEDVQSFLANKLIMLKVKN</sequence>
<dbReference type="Gene3D" id="3.40.50.150">
    <property type="entry name" value="Vaccinia Virus protein VP39"/>
    <property type="match status" value="1"/>
</dbReference>
<dbReference type="AlphaFoldDB" id="K9UGW2"/>